<feature type="transmembrane region" description="Helical" evidence="2">
    <location>
        <begin position="6"/>
        <end position="25"/>
    </location>
</feature>
<accession>A0ABT9ZGR1</accession>
<sequence>MDSTVIYLFLGVILLFNIVFMVVFMKNKAKKPVAAQPVGQPRFEQQEAAADEEAKTQALGSNQPQNQPVQEPVEEKTEVLSIANLTPQEKAMLGKEADETMILGAAEPTPVVHQKVLRSVIYQSNGTEEVYKWDEAEVLVIGRDPQQCDLTITTDKFIGRTHALVYQKHSRYYLVDLDSKNGTYIDNLALKGQQEISLDEAFKLGQTEIVVK</sequence>
<comment type="caution">
    <text evidence="4">The sequence shown here is derived from an EMBL/GenBank/DDBJ whole genome shotgun (WGS) entry which is preliminary data.</text>
</comment>
<keyword evidence="2" id="KW-0472">Membrane</keyword>
<proteinExistence type="predicted"/>
<dbReference type="InterPro" id="IPR008984">
    <property type="entry name" value="SMAD_FHA_dom_sf"/>
</dbReference>
<feature type="domain" description="FHA" evidence="3">
    <location>
        <begin position="139"/>
        <end position="190"/>
    </location>
</feature>
<keyword evidence="2" id="KW-0812">Transmembrane</keyword>
<evidence type="ECO:0000313" key="4">
    <source>
        <dbReference type="EMBL" id="MDQ0231473.1"/>
    </source>
</evidence>
<dbReference type="InterPro" id="IPR000253">
    <property type="entry name" value="FHA_dom"/>
</dbReference>
<dbReference type="Gene3D" id="2.60.200.20">
    <property type="match status" value="1"/>
</dbReference>
<evidence type="ECO:0000256" key="2">
    <source>
        <dbReference type="SAM" id="Phobius"/>
    </source>
</evidence>
<organism evidence="4 5">
    <name type="scientific">Metabacillus malikii</name>
    <dbReference type="NCBI Taxonomy" id="1504265"/>
    <lineage>
        <taxon>Bacteria</taxon>
        <taxon>Bacillati</taxon>
        <taxon>Bacillota</taxon>
        <taxon>Bacilli</taxon>
        <taxon>Bacillales</taxon>
        <taxon>Bacillaceae</taxon>
        <taxon>Metabacillus</taxon>
    </lineage>
</organism>
<gene>
    <name evidence="4" type="ORF">J2S19_002756</name>
</gene>
<keyword evidence="5" id="KW-1185">Reference proteome</keyword>
<protein>
    <recommendedName>
        <fullName evidence="3">FHA domain-containing protein</fullName>
    </recommendedName>
</protein>
<reference evidence="4 5" key="1">
    <citation type="submission" date="2023-07" db="EMBL/GenBank/DDBJ databases">
        <title>Genomic Encyclopedia of Type Strains, Phase IV (KMG-IV): sequencing the most valuable type-strain genomes for metagenomic binning, comparative biology and taxonomic classification.</title>
        <authorList>
            <person name="Goeker M."/>
        </authorList>
    </citation>
    <scope>NUCLEOTIDE SEQUENCE [LARGE SCALE GENOMIC DNA]</scope>
    <source>
        <strain evidence="4 5">DSM 29005</strain>
    </source>
</reference>
<dbReference type="EMBL" id="JAUSUD010000012">
    <property type="protein sequence ID" value="MDQ0231473.1"/>
    <property type="molecule type" value="Genomic_DNA"/>
</dbReference>
<dbReference type="Proteomes" id="UP001234495">
    <property type="component" value="Unassembled WGS sequence"/>
</dbReference>
<dbReference type="PROSITE" id="PS50006">
    <property type="entry name" value="FHA_DOMAIN"/>
    <property type="match status" value="1"/>
</dbReference>
<dbReference type="RefSeq" id="WP_307342493.1">
    <property type="nucleotide sequence ID" value="NZ_JAUSUD010000012.1"/>
</dbReference>
<feature type="compositionally biased region" description="Low complexity" evidence="1">
    <location>
        <begin position="62"/>
        <end position="71"/>
    </location>
</feature>
<evidence type="ECO:0000256" key="1">
    <source>
        <dbReference type="SAM" id="MobiDB-lite"/>
    </source>
</evidence>
<keyword evidence="2" id="KW-1133">Transmembrane helix</keyword>
<evidence type="ECO:0000313" key="5">
    <source>
        <dbReference type="Proteomes" id="UP001234495"/>
    </source>
</evidence>
<dbReference type="SMART" id="SM00240">
    <property type="entry name" value="FHA"/>
    <property type="match status" value="1"/>
</dbReference>
<name>A0ABT9ZGR1_9BACI</name>
<dbReference type="CDD" id="cd00060">
    <property type="entry name" value="FHA"/>
    <property type="match status" value="1"/>
</dbReference>
<feature type="region of interest" description="Disordered" evidence="1">
    <location>
        <begin position="44"/>
        <end position="76"/>
    </location>
</feature>
<dbReference type="SUPFAM" id="SSF49879">
    <property type="entry name" value="SMAD/FHA domain"/>
    <property type="match status" value="1"/>
</dbReference>
<evidence type="ECO:0000259" key="3">
    <source>
        <dbReference type="PROSITE" id="PS50006"/>
    </source>
</evidence>
<dbReference type="Pfam" id="PF00498">
    <property type="entry name" value="FHA"/>
    <property type="match status" value="1"/>
</dbReference>